<evidence type="ECO:0000313" key="19">
    <source>
        <dbReference type="Proteomes" id="UP000016567"/>
    </source>
</evidence>
<dbReference type="EMBL" id="BATL01000110">
    <property type="protein sequence ID" value="GAD78008.1"/>
    <property type="molecule type" value="Genomic_DNA"/>
</dbReference>
<dbReference type="eggNOG" id="COG4771">
    <property type="taxonomic scope" value="Bacteria"/>
</dbReference>
<dbReference type="NCBIfam" id="TIGR01786">
    <property type="entry name" value="TonB-hemlactrns"/>
    <property type="match status" value="1"/>
</dbReference>
<reference evidence="18 19" key="1">
    <citation type="submission" date="2013-09" db="EMBL/GenBank/DDBJ databases">
        <title>Whole genome shotgun sequence of Vibrio azureus NBRC 104587.</title>
        <authorList>
            <person name="Isaki S."/>
            <person name="Hosoyama A."/>
            <person name="Numata M."/>
            <person name="Hashimoto M."/>
            <person name="Hosoyama Y."/>
            <person name="Tsuchikane K."/>
            <person name="Noguchi M."/>
            <person name="Hirakata S."/>
            <person name="Ichikawa N."/>
            <person name="Ohji S."/>
            <person name="Yamazoe A."/>
            <person name="Fujita N."/>
        </authorList>
    </citation>
    <scope>NUCLEOTIDE SEQUENCE [LARGE SCALE GENOMIC DNA]</scope>
    <source>
        <strain evidence="18 19">NBRC 104587</strain>
    </source>
</reference>
<feature type="domain" description="TonB-dependent receptor plug" evidence="17">
    <location>
        <begin position="54"/>
        <end position="165"/>
    </location>
</feature>
<comment type="similarity">
    <text evidence="2">Belongs to the TonB-dependent receptor family. Hemoglobin/haptoglobin binding protein subfamily.</text>
</comment>
<feature type="chain" id="PRO_5004641041" evidence="15">
    <location>
        <begin position="22"/>
        <end position="721"/>
    </location>
</feature>
<accession>U3CID2</accession>
<evidence type="ECO:0000256" key="11">
    <source>
        <dbReference type="PROSITE-ProRule" id="PRU01360"/>
    </source>
</evidence>
<evidence type="ECO:0000259" key="16">
    <source>
        <dbReference type="Pfam" id="PF00593"/>
    </source>
</evidence>
<dbReference type="InterPro" id="IPR000531">
    <property type="entry name" value="Beta-barrel_TonB"/>
</dbReference>
<comment type="caution">
    <text evidence="18">The sequence shown here is derived from an EMBL/GenBank/DDBJ whole genome shotgun (WGS) entry which is preliminary data.</text>
</comment>
<dbReference type="SUPFAM" id="SSF56935">
    <property type="entry name" value="Porins"/>
    <property type="match status" value="1"/>
</dbReference>
<evidence type="ECO:0000256" key="2">
    <source>
        <dbReference type="ARBA" id="ARBA00008143"/>
    </source>
</evidence>
<gene>
    <name evidence="18" type="ORF">VAZ01S_110_00020</name>
</gene>
<dbReference type="GO" id="GO:0015232">
    <property type="term" value="F:heme transmembrane transporter activity"/>
    <property type="evidence" value="ECO:0007669"/>
    <property type="project" value="InterPro"/>
</dbReference>
<dbReference type="InterPro" id="IPR010949">
    <property type="entry name" value="TonB_Hb/transfer/lactofer_rcpt"/>
</dbReference>
<dbReference type="Pfam" id="PF07715">
    <property type="entry name" value="Plug"/>
    <property type="match status" value="1"/>
</dbReference>
<evidence type="ECO:0000256" key="7">
    <source>
        <dbReference type="ARBA" id="ARBA00023077"/>
    </source>
</evidence>
<feature type="short sequence motif" description="TonB C-terminal box" evidence="12">
    <location>
        <begin position="704"/>
        <end position="721"/>
    </location>
</feature>
<dbReference type="STRING" id="1219077.VAZ01S_110_00020"/>
<evidence type="ECO:0000256" key="6">
    <source>
        <dbReference type="ARBA" id="ARBA00022729"/>
    </source>
</evidence>
<feature type="signal peptide" evidence="15">
    <location>
        <begin position="1"/>
        <end position="21"/>
    </location>
</feature>
<keyword evidence="7 13" id="KW-0798">TonB box</keyword>
<evidence type="ECO:0000256" key="13">
    <source>
        <dbReference type="RuleBase" id="RU003357"/>
    </source>
</evidence>
<dbReference type="InterPro" id="IPR010917">
    <property type="entry name" value="TonB_rcpt_CS"/>
</dbReference>
<keyword evidence="5 11" id="KW-0812">Transmembrane</keyword>
<keyword evidence="4 11" id="KW-1134">Transmembrane beta strand</keyword>
<organism evidence="18 19">
    <name type="scientific">Vibrio azureus NBRC 104587</name>
    <dbReference type="NCBI Taxonomy" id="1219077"/>
    <lineage>
        <taxon>Bacteria</taxon>
        <taxon>Pseudomonadati</taxon>
        <taxon>Pseudomonadota</taxon>
        <taxon>Gammaproteobacteria</taxon>
        <taxon>Vibrionales</taxon>
        <taxon>Vibrionaceae</taxon>
        <taxon>Vibrio</taxon>
    </lineage>
</organism>
<dbReference type="InterPro" id="IPR037066">
    <property type="entry name" value="Plug_dom_sf"/>
</dbReference>
<keyword evidence="9 18" id="KW-0675">Receptor</keyword>
<dbReference type="InterPro" id="IPR011276">
    <property type="entry name" value="TonB_haem/Hb_rcpt"/>
</dbReference>
<dbReference type="Proteomes" id="UP000016567">
    <property type="component" value="Unassembled WGS sequence"/>
</dbReference>
<protein>
    <submittedName>
        <fullName evidence="18">Putative TonB-dependent receptor</fullName>
    </submittedName>
</protein>
<dbReference type="InterPro" id="IPR039426">
    <property type="entry name" value="TonB-dep_rcpt-like"/>
</dbReference>
<dbReference type="GO" id="GO:0044718">
    <property type="term" value="P:siderophore transmembrane transport"/>
    <property type="evidence" value="ECO:0007669"/>
    <property type="project" value="TreeGrafter"/>
</dbReference>
<evidence type="ECO:0000256" key="10">
    <source>
        <dbReference type="ARBA" id="ARBA00023237"/>
    </source>
</evidence>
<dbReference type="CDD" id="cd01347">
    <property type="entry name" value="ligand_gated_channel"/>
    <property type="match status" value="1"/>
</dbReference>
<dbReference type="AlphaFoldDB" id="U3CID2"/>
<dbReference type="Gene3D" id="2.40.170.20">
    <property type="entry name" value="TonB-dependent receptor, beta-barrel domain"/>
    <property type="match status" value="1"/>
</dbReference>
<evidence type="ECO:0000256" key="8">
    <source>
        <dbReference type="ARBA" id="ARBA00023136"/>
    </source>
</evidence>
<evidence type="ECO:0000313" key="18">
    <source>
        <dbReference type="EMBL" id="GAD78008.1"/>
    </source>
</evidence>
<evidence type="ECO:0000256" key="9">
    <source>
        <dbReference type="ARBA" id="ARBA00023170"/>
    </source>
</evidence>
<evidence type="ECO:0000256" key="12">
    <source>
        <dbReference type="PROSITE-ProRule" id="PRU10144"/>
    </source>
</evidence>
<evidence type="ECO:0000256" key="4">
    <source>
        <dbReference type="ARBA" id="ARBA00022452"/>
    </source>
</evidence>
<dbReference type="GO" id="GO:0009279">
    <property type="term" value="C:cell outer membrane"/>
    <property type="evidence" value="ECO:0007669"/>
    <property type="project" value="UniProtKB-SubCell"/>
</dbReference>
<evidence type="ECO:0000256" key="14">
    <source>
        <dbReference type="SAM" id="MobiDB-lite"/>
    </source>
</evidence>
<keyword evidence="10 11" id="KW-0998">Cell outer membrane</keyword>
<keyword evidence="8 11" id="KW-0472">Membrane</keyword>
<dbReference type="PANTHER" id="PTHR30069:SF29">
    <property type="entry name" value="HEMOGLOBIN AND HEMOGLOBIN-HAPTOGLOBIN-BINDING PROTEIN 1-RELATED"/>
    <property type="match status" value="1"/>
</dbReference>
<feature type="domain" description="TonB-dependent receptor-like beta-barrel" evidence="16">
    <location>
        <begin position="269"/>
        <end position="685"/>
    </location>
</feature>
<dbReference type="Gene3D" id="2.170.130.10">
    <property type="entry name" value="TonB-dependent receptor, plug domain"/>
    <property type="match status" value="1"/>
</dbReference>
<evidence type="ECO:0000256" key="15">
    <source>
        <dbReference type="SAM" id="SignalP"/>
    </source>
</evidence>
<name>U3CID2_9VIBR</name>
<proteinExistence type="inferred from homology"/>
<dbReference type="InterPro" id="IPR012910">
    <property type="entry name" value="Plug_dom"/>
</dbReference>
<evidence type="ECO:0000259" key="17">
    <source>
        <dbReference type="Pfam" id="PF07715"/>
    </source>
</evidence>
<dbReference type="InterPro" id="IPR036942">
    <property type="entry name" value="Beta-barrel_TonB_sf"/>
</dbReference>
<dbReference type="Pfam" id="PF00593">
    <property type="entry name" value="TonB_dep_Rec_b-barrel"/>
    <property type="match status" value="1"/>
</dbReference>
<keyword evidence="6 15" id="KW-0732">Signal</keyword>
<dbReference type="GO" id="GO:0015344">
    <property type="term" value="F:siderophore uptake transmembrane transporter activity"/>
    <property type="evidence" value="ECO:0007669"/>
    <property type="project" value="TreeGrafter"/>
</dbReference>
<dbReference type="PROSITE" id="PS52016">
    <property type="entry name" value="TONB_DEPENDENT_REC_3"/>
    <property type="match status" value="1"/>
</dbReference>
<feature type="compositionally biased region" description="Basic and acidic residues" evidence="14">
    <location>
        <begin position="336"/>
        <end position="345"/>
    </location>
</feature>
<evidence type="ECO:0000256" key="1">
    <source>
        <dbReference type="ARBA" id="ARBA00004571"/>
    </source>
</evidence>
<dbReference type="RefSeq" id="WP_021711743.1">
    <property type="nucleotide sequence ID" value="NZ_BAOB01000240.1"/>
</dbReference>
<evidence type="ECO:0000256" key="3">
    <source>
        <dbReference type="ARBA" id="ARBA00022448"/>
    </source>
</evidence>
<dbReference type="PANTHER" id="PTHR30069">
    <property type="entry name" value="TONB-DEPENDENT OUTER MEMBRANE RECEPTOR"/>
    <property type="match status" value="1"/>
</dbReference>
<dbReference type="NCBIfam" id="TIGR01785">
    <property type="entry name" value="TonB-hemin"/>
    <property type="match status" value="1"/>
</dbReference>
<keyword evidence="19" id="KW-1185">Reference proteome</keyword>
<keyword evidence="3 11" id="KW-0813">Transport</keyword>
<feature type="region of interest" description="Disordered" evidence="14">
    <location>
        <begin position="323"/>
        <end position="345"/>
    </location>
</feature>
<evidence type="ECO:0000256" key="5">
    <source>
        <dbReference type="ARBA" id="ARBA00022692"/>
    </source>
</evidence>
<dbReference type="PROSITE" id="PS01156">
    <property type="entry name" value="TONB_DEPENDENT_REC_2"/>
    <property type="match status" value="1"/>
</dbReference>
<comment type="subcellular location">
    <subcellularLocation>
        <location evidence="1 11">Cell outer membrane</location>
        <topology evidence="1 11">Multi-pass membrane protein</topology>
    </subcellularLocation>
</comment>
<sequence length="721" mass="80064">MFKRSLLSASILFTFCHSVNAQQESLTIKEASDEQGQSQFNEVLVTATRNSQNLESVAASVSVITAKEIDENMVENISELFKETPGVTVNTTQRQGVQSINIRGIEGKRIQILVDGASQPGAFDGGPYSFINSSAVSIDPDMLKTVEVVKGAASSLHGSDAIGGVVAFDTKDPKDFLGKNRKQGGQVKLGYSSADKSFNEHVALANRFGEVESLIAFTRRDGDKLQNFAKAPYVKNAVTSQDYSKNDLLVKLQSQLNDQHQISLLGEMISNQSDADLASSYSDNDTSSDNTKQNRFGLKHQWFADSAVADSVTTRANWIDKKEHAETHRFQPASQRHSDNNQKKDYHYSEKRIEIETQLDKEINNHYLNYGLSYKKSKIKNTNQEYNSAPDIDDKLYVYSPNAKESSLGLFVQDEISLLNERLTLTPGVRYDRFVTDPANIDGESFKKFDDAALTGRLGATYQLSPSGTIFGLVSQGFRAPSFDELYYTYDNPIHGYVNEPNPDLKSEKSISYEVGYRHINAFSASEISLYYSDYDDFIAQVSSSGTNNSSPTIYTNENLDEATIKGIEISNKLDLHKIANAPQGLTTRIAAEYTQGEDGQGRPLNSVNPWNAVTEVNYDSPNKTWGTSLKVRYTANKSKSDINYDKDNGGTDKQVATPSATVADLTAYYKPINNITIRAGVMNLTDEKYYLWNDVRGKSALTSDLTQAERNYSLSVKYEF</sequence>
<dbReference type="OrthoDB" id="9764669at2"/>